<dbReference type="Proteomes" id="UP000539313">
    <property type="component" value="Unassembled WGS sequence"/>
</dbReference>
<gene>
    <name evidence="1" type="ORF">HNR21_000434</name>
</gene>
<sequence length="255" mass="28050">MIEVPEAPDAPPPPAEHAGGPLLRTLAMLSPIGVRRDLLPAGERLDALIAEGILTSLGDGTSVALPPAHRQAVRERAEKALVLFDRILTAIERSPDPGDPMAVLVRFRRLALEDVPAFAELERLVADAARCDPAMDSTLPACFLFATRCMELGHHERAAYEYERLLAVIERNYSPRHNVSVMAAVGLGACYGRLGRLHDAIWIVSRALARFEAEPGDHDENADLIRQLLAYLADEWTSGRRRRRGRRRSQFAAAG</sequence>
<dbReference type="AlphaFoldDB" id="A0A7W3MTG1"/>
<evidence type="ECO:0008006" key="3">
    <source>
        <dbReference type="Google" id="ProtNLM"/>
    </source>
</evidence>
<dbReference type="RefSeq" id="WP_182703813.1">
    <property type="nucleotide sequence ID" value="NZ_JACJII010000001.1"/>
</dbReference>
<dbReference type="InterPro" id="IPR011990">
    <property type="entry name" value="TPR-like_helical_dom_sf"/>
</dbReference>
<name>A0A7W3MTG1_9ACTN</name>
<keyword evidence="2" id="KW-1185">Reference proteome</keyword>
<reference evidence="1 2" key="1">
    <citation type="submission" date="2020-08" db="EMBL/GenBank/DDBJ databases">
        <title>Sequencing the genomes of 1000 actinobacteria strains.</title>
        <authorList>
            <person name="Klenk H.-P."/>
        </authorList>
    </citation>
    <scope>NUCLEOTIDE SEQUENCE [LARGE SCALE GENOMIC DNA]</scope>
    <source>
        <strain evidence="1 2">DSM 45823</strain>
    </source>
</reference>
<protein>
    <recommendedName>
        <fullName evidence="3">Tetratricopeptide repeat protein</fullName>
    </recommendedName>
</protein>
<dbReference type="Gene3D" id="1.25.40.10">
    <property type="entry name" value="Tetratricopeptide repeat domain"/>
    <property type="match status" value="1"/>
</dbReference>
<evidence type="ECO:0000313" key="1">
    <source>
        <dbReference type="EMBL" id="MBA9001552.1"/>
    </source>
</evidence>
<organism evidence="1 2">
    <name type="scientific">Thermomonospora cellulosilytica</name>
    <dbReference type="NCBI Taxonomy" id="1411118"/>
    <lineage>
        <taxon>Bacteria</taxon>
        <taxon>Bacillati</taxon>
        <taxon>Actinomycetota</taxon>
        <taxon>Actinomycetes</taxon>
        <taxon>Streptosporangiales</taxon>
        <taxon>Thermomonosporaceae</taxon>
        <taxon>Thermomonospora</taxon>
    </lineage>
</organism>
<comment type="caution">
    <text evidence="1">The sequence shown here is derived from an EMBL/GenBank/DDBJ whole genome shotgun (WGS) entry which is preliminary data.</text>
</comment>
<accession>A0A7W3MTG1</accession>
<dbReference type="EMBL" id="JACJII010000001">
    <property type="protein sequence ID" value="MBA9001552.1"/>
    <property type="molecule type" value="Genomic_DNA"/>
</dbReference>
<proteinExistence type="predicted"/>
<evidence type="ECO:0000313" key="2">
    <source>
        <dbReference type="Proteomes" id="UP000539313"/>
    </source>
</evidence>
<dbReference type="SUPFAM" id="SSF48452">
    <property type="entry name" value="TPR-like"/>
    <property type="match status" value="1"/>
</dbReference>